<dbReference type="AlphaFoldDB" id="A0A4Y7JG55"/>
<dbReference type="Proteomes" id="UP000316621">
    <property type="component" value="Chromosome 5"/>
</dbReference>
<evidence type="ECO:0000256" key="1">
    <source>
        <dbReference type="SAM" id="SignalP"/>
    </source>
</evidence>
<keyword evidence="1" id="KW-0732">Signal</keyword>
<dbReference type="Gene3D" id="3.30.565.10">
    <property type="entry name" value="Histidine kinase-like ATPase, C-terminal domain"/>
    <property type="match status" value="1"/>
</dbReference>
<evidence type="ECO:0000313" key="2">
    <source>
        <dbReference type="EMBL" id="RZC60073.1"/>
    </source>
</evidence>
<protein>
    <submittedName>
        <fullName evidence="2">Uncharacterized protein</fullName>
    </submittedName>
</protein>
<name>A0A4Y7JG55_PAPSO</name>
<proteinExistence type="predicted"/>
<dbReference type="EMBL" id="CM010719">
    <property type="protein sequence ID" value="RZC60073.1"/>
    <property type="molecule type" value="Genomic_DNA"/>
</dbReference>
<dbReference type="InterPro" id="IPR024054">
    <property type="entry name" value="TIF2_asu_middle_sf"/>
</dbReference>
<dbReference type="STRING" id="3469.A0A4Y7JG55"/>
<gene>
    <name evidence="2" type="ORF">C5167_021841</name>
</gene>
<sequence>FRSSIICSSCLGFRSVCCCMMYLVFSGEMEGLLALFAKGICPDIKISCFLESQQIYKGYVQILVLQLAYVLRKFTRALSGTIKWDSCLTQNPNCERGNTYFESDKGNNTIASLTDLLGEGDDTKIKILMKLDKEQKILSIRDRGIRMTKEDLIKDFKTNTKTGTSAERSLIEGEEVEEDGNLPGCFLRAKAIGLMPMIDQCSWRVSVNTVLIQGQLFAFYLKECYVKRYLHIHVGWPLYRRCGHAFEAFKLIVADPDTNQSLH</sequence>
<accession>A0A4Y7JG55</accession>
<feature type="non-terminal residue" evidence="2">
    <location>
        <position position="1"/>
    </location>
</feature>
<reference evidence="2 3" key="1">
    <citation type="journal article" date="2018" name="Science">
        <title>The opium poppy genome and morphinan production.</title>
        <authorList>
            <person name="Guo L."/>
            <person name="Winzer T."/>
            <person name="Yang X."/>
            <person name="Li Y."/>
            <person name="Ning Z."/>
            <person name="He Z."/>
            <person name="Teodor R."/>
            <person name="Lu Y."/>
            <person name="Bowser T.A."/>
            <person name="Graham I.A."/>
            <person name="Ye K."/>
        </authorList>
    </citation>
    <scope>NUCLEOTIDE SEQUENCE [LARGE SCALE GENOMIC DNA]</scope>
    <source>
        <strain evidence="3">cv. HN1</strain>
        <tissue evidence="2">Leaves</tissue>
    </source>
</reference>
<dbReference type="SUPFAM" id="SSF55874">
    <property type="entry name" value="ATPase domain of HSP90 chaperone/DNA topoisomerase II/histidine kinase"/>
    <property type="match status" value="1"/>
</dbReference>
<organism evidence="2 3">
    <name type="scientific">Papaver somniferum</name>
    <name type="common">Opium poppy</name>
    <dbReference type="NCBI Taxonomy" id="3469"/>
    <lineage>
        <taxon>Eukaryota</taxon>
        <taxon>Viridiplantae</taxon>
        <taxon>Streptophyta</taxon>
        <taxon>Embryophyta</taxon>
        <taxon>Tracheophyta</taxon>
        <taxon>Spermatophyta</taxon>
        <taxon>Magnoliopsida</taxon>
        <taxon>Ranunculales</taxon>
        <taxon>Papaveraceae</taxon>
        <taxon>Papaveroideae</taxon>
        <taxon>Papaver</taxon>
    </lineage>
</organism>
<feature type="signal peptide" evidence="1">
    <location>
        <begin position="1"/>
        <end position="26"/>
    </location>
</feature>
<evidence type="ECO:0000313" key="3">
    <source>
        <dbReference type="Proteomes" id="UP000316621"/>
    </source>
</evidence>
<dbReference type="InterPro" id="IPR036890">
    <property type="entry name" value="HATPase_C_sf"/>
</dbReference>
<feature type="chain" id="PRO_5021255855" evidence="1">
    <location>
        <begin position="27"/>
        <end position="263"/>
    </location>
</feature>
<dbReference type="SUPFAM" id="SSF116742">
    <property type="entry name" value="eIF2alpha middle domain-like"/>
    <property type="match status" value="1"/>
</dbReference>
<dbReference type="Gene3D" id="1.10.150.190">
    <property type="entry name" value="Translation initiation factor 2, subunit 1, domain 2"/>
    <property type="match status" value="1"/>
</dbReference>
<dbReference type="Gramene" id="RZC60073">
    <property type="protein sequence ID" value="RZC60073"/>
    <property type="gene ID" value="C5167_021841"/>
</dbReference>
<keyword evidence="3" id="KW-1185">Reference proteome</keyword>